<gene>
    <name evidence="2" type="ORF">ACFSR3_14645</name>
</gene>
<dbReference type="EMBL" id="JBHUMD010000028">
    <property type="protein sequence ID" value="MFD2603299.1"/>
    <property type="molecule type" value="Genomic_DNA"/>
</dbReference>
<keyword evidence="1" id="KW-0812">Transmembrane</keyword>
<evidence type="ECO:0000313" key="2">
    <source>
        <dbReference type="EMBL" id="MFD2603299.1"/>
    </source>
</evidence>
<comment type="caution">
    <text evidence="2">The sequence shown here is derived from an EMBL/GenBank/DDBJ whole genome shotgun (WGS) entry which is preliminary data.</text>
</comment>
<evidence type="ECO:0000256" key="1">
    <source>
        <dbReference type="SAM" id="Phobius"/>
    </source>
</evidence>
<evidence type="ECO:0000313" key="3">
    <source>
        <dbReference type="Proteomes" id="UP001597480"/>
    </source>
</evidence>
<accession>A0ABW5NYU5</accession>
<feature type="transmembrane region" description="Helical" evidence="1">
    <location>
        <begin position="119"/>
        <end position="145"/>
    </location>
</feature>
<keyword evidence="1" id="KW-1133">Transmembrane helix</keyword>
<keyword evidence="1" id="KW-0472">Membrane</keyword>
<feature type="transmembrane region" description="Helical" evidence="1">
    <location>
        <begin position="49"/>
        <end position="68"/>
    </location>
</feature>
<proteinExistence type="predicted"/>
<feature type="transmembrane region" description="Helical" evidence="1">
    <location>
        <begin position="20"/>
        <end position="43"/>
    </location>
</feature>
<organism evidence="2 3">
    <name type="scientific">Flavobacterium suzhouense</name>
    <dbReference type="NCBI Taxonomy" id="1529638"/>
    <lineage>
        <taxon>Bacteria</taxon>
        <taxon>Pseudomonadati</taxon>
        <taxon>Bacteroidota</taxon>
        <taxon>Flavobacteriia</taxon>
        <taxon>Flavobacteriales</taxon>
        <taxon>Flavobacteriaceae</taxon>
        <taxon>Flavobacterium</taxon>
    </lineage>
</organism>
<name>A0ABW5NYU5_9FLAO</name>
<keyword evidence="3" id="KW-1185">Reference proteome</keyword>
<feature type="transmembrane region" description="Helical" evidence="1">
    <location>
        <begin position="80"/>
        <end position="99"/>
    </location>
</feature>
<protein>
    <submittedName>
        <fullName evidence="2">Uncharacterized protein</fullName>
    </submittedName>
</protein>
<dbReference type="Proteomes" id="UP001597480">
    <property type="component" value="Unassembled WGS sequence"/>
</dbReference>
<sequence>MQDLLKEEEFIKPKYNPWRLFVKFYGIAIVQVMLLQVITSFWLTNLNGVVLFLVFLLLPLLMAVVMFTSDSNNFFIERKVKILALTGFALSYTIPNLVINMVKIVFVRPSFSSIDLYALLWSCVVYFVIELLFSFGVIYMASALIKRRSKVNVKE</sequence>
<reference evidence="3" key="1">
    <citation type="journal article" date="2019" name="Int. J. Syst. Evol. Microbiol.">
        <title>The Global Catalogue of Microorganisms (GCM) 10K type strain sequencing project: providing services to taxonomists for standard genome sequencing and annotation.</title>
        <authorList>
            <consortium name="The Broad Institute Genomics Platform"/>
            <consortium name="The Broad Institute Genome Sequencing Center for Infectious Disease"/>
            <person name="Wu L."/>
            <person name="Ma J."/>
        </authorList>
    </citation>
    <scope>NUCLEOTIDE SEQUENCE [LARGE SCALE GENOMIC DNA]</scope>
    <source>
        <strain evidence="3">KCTC 42107</strain>
    </source>
</reference>
<dbReference type="RefSeq" id="WP_379822021.1">
    <property type="nucleotide sequence ID" value="NZ_JBHUMD010000028.1"/>
</dbReference>